<sequence>MSGGSSVFRCEDCLTTARSTRRDTKSWQSSTRVFSSIPGHKIGKVTESPSIPTISQTSISTVVAKAPTCKQSGVESSANAANSSAADIACNLATSSKDKHKNEVTAANQNKTPPPKVNNQTSNETEWITHNCAIKLKQSRFVGHGTRVAISCAPVPDMATREKGIDWVTEKKLPAEGMVNGRKVHGRRRYQMIDDIKIHGSYAETKRKADNRKDWRMLSGFSLNEALQMIQDDQVAIPKCNNISITILSPKNACGNVTDEYSDDENNPTIDNMTGSRLRAETEVTLNTQGEGMDDYDDESHREWSPDLTALDFYLWEWLKGEVYKEKVNTRSDLTVRIMNNAALIKEHQADLTRAIRGVFKRSRKCIEVVGGIYENQL</sequence>
<feature type="compositionally biased region" description="Polar residues" evidence="1">
    <location>
        <begin position="105"/>
        <end position="122"/>
    </location>
</feature>
<evidence type="ECO:0000313" key="2">
    <source>
        <dbReference type="EMBL" id="KAJ4433141.1"/>
    </source>
</evidence>
<dbReference type="EMBL" id="JAJSOF020000027">
    <property type="protein sequence ID" value="KAJ4433141.1"/>
    <property type="molecule type" value="Genomic_DNA"/>
</dbReference>
<organism evidence="2 3">
    <name type="scientific">Periplaneta americana</name>
    <name type="common">American cockroach</name>
    <name type="synonym">Blatta americana</name>
    <dbReference type="NCBI Taxonomy" id="6978"/>
    <lineage>
        <taxon>Eukaryota</taxon>
        <taxon>Metazoa</taxon>
        <taxon>Ecdysozoa</taxon>
        <taxon>Arthropoda</taxon>
        <taxon>Hexapoda</taxon>
        <taxon>Insecta</taxon>
        <taxon>Pterygota</taxon>
        <taxon>Neoptera</taxon>
        <taxon>Polyneoptera</taxon>
        <taxon>Dictyoptera</taxon>
        <taxon>Blattodea</taxon>
        <taxon>Blattoidea</taxon>
        <taxon>Blattidae</taxon>
        <taxon>Blattinae</taxon>
        <taxon>Periplaneta</taxon>
    </lineage>
</organism>
<evidence type="ECO:0000313" key="3">
    <source>
        <dbReference type="Proteomes" id="UP001148838"/>
    </source>
</evidence>
<feature type="region of interest" description="Disordered" evidence="1">
    <location>
        <begin position="99"/>
        <end position="122"/>
    </location>
</feature>
<gene>
    <name evidence="2" type="ORF">ANN_15398</name>
</gene>
<dbReference type="Proteomes" id="UP001148838">
    <property type="component" value="Unassembled WGS sequence"/>
</dbReference>
<dbReference type="PANTHER" id="PTHR47326">
    <property type="entry name" value="TRANSPOSABLE ELEMENT TC3 TRANSPOSASE-LIKE PROTEIN"/>
    <property type="match status" value="1"/>
</dbReference>
<dbReference type="Gene3D" id="3.30.420.10">
    <property type="entry name" value="Ribonuclease H-like superfamily/Ribonuclease H"/>
    <property type="match status" value="1"/>
</dbReference>
<dbReference type="InterPro" id="IPR036397">
    <property type="entry name" value="RNaseH_sf"/>
</dbReference>
<reference evidence="2 3" key="1">
    <citation type="journal article" date="2022" name="Allergy">
        <title>Genome assembly and annotation of Periplaneta americana reveal a comprehensive cockroach allergen profile.</title>
        <authorList>
            <person name="Wang L."/>
            <person name="Xiong Q."/>
            <person name="Saelim N."/>
            <person name="Wang L."/>
            <person name="Nong W."/>
            <person name="Wan A.T."/>
            <person name="Shi M."/>
            <person name="Liu X."/>
            <person name="Cao Q."/>
            <person name="Hui J.H.L."/>
            <person name="Sookrung N."/>
            <person name="Leung T.F."/>
            <person name="Tungtrongchitr A."/>
            <person name="Tsui S.K.W."/>
        </authorList>
    </citation>
    <scope>NUCLEOTIDE SEQUENCE [LARGE SCALE GENOMIC DNA]</scope>
    <source>
        <strain evidence="2">PWHHKU_190912</strain>
    </source>
</reference>
<keyword evidence="3" id="KW-1185">Reference proteome</keyword>
<evidence type="ECO:0000256" key="1">
    <source>
        <dbReference type="SAM" id="MobiDB-lite"/>
    </source>
</evidence>
<name>A0ABQ8SH47_PERAM</name>
<protein>
    <submittedName>
        <fullName evidence="2">Uncharacterized protein</fullName>
    </submittedName>
</protein>
<dbReference type="PANTHER" id="PTHR47326:SF1">
    <property type="entry name" value="HTH PSQ-TYPE DOMAIN-CONTAINING PROTEIN"/>
    <property type="match status" value="1"/>
</dbReference>
<accession>A0ABQ8SH47</accession>
<proteinExistence type="predicted"/>
<comment type="caution">
    <text evidence="2">The sequence shown here is derived from an EMBL/GenBank/DDBJ whole genome shotgun (WGS) entry which is preliminary data.</text>
</comment>